<dbReference type="PANTHER" id="PTHR10098">
    <property type="entry name" value="RAPSYN-RELATED"/>
    <property type="match status" value="1"/>
</dbReference>
<proteinExistence type="predicted"/>
<comment type="caution">
    <text evidence="4">The sequence shown here is derived from an EMBL/GenBank/DDBJ whole genome shotgun (WGS) entry which is preliminary data.</text>
</comment>
<feature type="region of interest" description="Disordered" evidence="2">
    <location>
        <begin position="654"/>
        <end position="673"/>
    </location>
</feature>
<dbReference type="PROSITE" id="PS50005">
    <property type="entry name" value="TPR"/>
    <property type="match status" value="3"/>
</dbReference>
<dbReference type="Gene3D" id="1.25.40.10">
    <property type="entry name" value="Tetratricopeptide repeat domain"/>
    <property type="match status" value="2"/>
</dbReference>
<dbReference type="InterPro" id="IPR011990">
    <property type="entry name" value="TPR-like_helical_dom_sf"/>
</dbReference>
<dbReference type="Proteomes" id="UP001482231">
    <property type="component" value="Unassembled WGS sequence"/>
</dbReference>
<dbReference type="SMART" id="SM00028">
    <property type="entry name" value="TPR"/>
    <property type="match status" value="6"/>
</dbReference>
<feature type="repeat" description="TPR" evidence="1">
    <location>
        <begin position="170"/>
        <end position="203"/>
    </location>
</feature>
<evidence type="ECO:0000313" key="4">
    <source>
        <dbReference type="EMBL" id="MEO1766022.1"/>
    </source>
</evidence>
<keyword evidence="5" id="KW-1185">Reference proteome</keyword>
<organism evidence="4 5">
    <name type="scientific">Thiobacter aerophilum</name>
    <dbReference type="NCBI Taxonomy" id="3121275"/>
    <lineage>
        <taxon>Bacteria</taxon>
        <taxon>Pseudomonadati</taxon>
        <taxon>Pseudomonadota</taxon>
        <taxon>Betaproteobacteria</taxon>
        <taxon>Burkholderiales</taxon>
        <taxon>Thiobacteraceae</taxon>
        <taxon>Thiobacter</taxon>
    </lineage>
</organism>
<gene>
    <name evidence="4" type="ORF">V6E02_02185</name>
</gene>
<dbReference type="RefSeq" id="WP_347306685.1">
    <property type="nucleotide sequence ID" value="NZ_JBAJEX010000001.1"/>
</dbReference>
<dbReference type="InterPro" id="IPR003695">
    <property type="entry name" value="Ppx_GppA_N"/>
</dbReference>
<evidence type="ECO:0000256" key="1">
    <source>
        <dbReference type="PROSITE-ProRule" id="PRU00339"/>
    </source>
</evidence>
<evidence type="ECO:0000259" key="3">
    <source>
        <dbReference type="Pfam" id="PF02541"/>
    </source>
</evidence>
<name>A0ABV0EBI1_9BURK</name>
<feature type="repeat" description="TPR" evidence="1">
    <location>
        <begin position="93"/>
        <end position="126"/>
    </location>
</feature>
<dbReference type="Pfam" id="PF13424">
    <property type="entry name" value="TPR_12"/>
    <property type="match status" value="2"/>
</dbReference>
<dbReference type="SUPFAM" id="SSF48452">
    <property type="entry name" value="TPR-like"/>
    <property type="match status" value="2"/>
</dbReference>
<protein>
    <submittedName>
        <fullName evidence="4">Tetratricopeptide repeat protein</fullName>
    </submittedName>
</protein>
<dbReference type="InterPro" id="IPR043129">
    <property type="entry name" value="ATPase_NBD"/>
</dbReference>
<dbReference type="Pfam" id="PF02541">
    <property type="entry name" value="Ppx-GppA"/>
    <property type="match status" value="1"/>
</dbReference>
<reference evidence="4 5" key="1">
    <citation type="submission" date="2024-02" db="EMBL/GenBank/DDBJ databases">
        <title>New thermophilic sulfur-oxidizing bacteria from a hot springs of the Uzon caldera (Kamchatka, Russia).</title>
        <authorList>
            <person name="Dukat A.M."/>
            <person name="Elcheninov A.G."/>
            <person name="Frolov E.N."/>
        </authorList>
    </citation>
    <scope>NUCLEOTIDE SEQUENCE [LARGE SCALE GENOMIC DNA]</scope>
    <source>
        <strain evidence="4 5">AK1</strain>
    </source>
</reference>
<dbReference type="InterPro" id="IPR019734">
    <property type="entry name" value="TPR_rpt"/>
</dbReference>
<evidence type="ECO:0000256" key="2">
    <source>
        <dbReference type="SAM" id="MobiDB-lite"/>
    </source>
</evidence>
<feature type="repeat" description="TPR" evidence="1">
    <location>
        <begin position="133"/>
        <end position="166"/>
    </location>
</feature>
<dbReference type="EMBL" id="JBAJEX010000001">
    <property type="protein sequence ID" value="MEO1766022.1"/>
    <property type="molecule type" value="Genomic_DNA"/>
</dbReference>
<dbReference type="SUPFAM" id="SSF53067">
    <property type="entry name" value="Actin-like ATPase domain"/>
    <property type="match status" value="1"/>
</dbReference>
<keyword evidence="1" id="KW-0802">TPR repeat</keyword>
<dbReference type="Gene3D" id="3.30.420.150">
    <property type="entry name" value="Exopolyphosphatase. Domain 2"/>
    <property type="match status" value="1"/>
</dbReference>
<dbReference type="Gene3D" id="3.30.420.40">
    <property type="match status" value="1"/>
</dbReference>
<sequence length="673" mass="73754">MNLKIRLLGFLTAVFLVVTLPVRADELDRCFDLLQAQDYARAQALAESLTRSQPSRLTFLCLGRALKAQGQFRAALFAFQEAEKRSRSQEELAVIYNWLGSTYDDLGDLDNALYYTQRALGLSRAIKDRKLEANNLNNLASIMKDKGELDQALRYYEESLRLKDTDAEKAPTWNNIASIYYRRGDFAKAAEYIERAVAALRRAGNYHEMGRHLINLADAYRSLKRFEAAQRVLDEGLAVVRKVGDRSWEADGVWIQAQLLRDQGKRQLAREQFEAAARLYDVLGQAGTAQAVRAELKAMVEAGLVERVYAGIEIGAKGVKALAMRLRFNDTGFYDAQTLFRRSLNPTAIAGIRATGALTPEAIEETAQAVKTLVDEMRARNHAPLVIAASSAFEGVANREELASRIASLVPELPPLNANLGKAVLFIDARQETLFGILGAIPPAFLEKGLLVDVGSGNTKIGYATRDAVKNTPEVQSFALPFGTVTLTEAAAAGKAFGSAAQAALRRTALPQLKAEVARRPAYANREPVVLVGGAAWAAATMLHPEQARQSFVELRLKEIAQLRERLEKNPNTPLAPPLDAIADAEDRAAAEKELRAVRDTFGRENLMAGLVLLESIGQTLGWKDKPLYFARHGTWLGGLIQVLGVAIEKNAPAQPAKTGRAPANDPAWRQAA</sequence>
<feature type="domain" description="Ppx/GppA phosphatase N-terminal" evidence="3">
    <location>
        <begin position="350"/>
        <end position="510"/>
    </location>
</feature>
<accession>A0ABV0EBI1</accession>
<evidence type="ECO:0000313" key="5">
    <source>
        <dbReference type="Proteomes" id="UP001482231"/>
    </source>
</evidence>